<gene>
    <name evidence="1" type="ORF">GCM10011399_00720</name>
</gene>
<dbReference type="RefSeq" id="WP_188671974.1">
    <property type="nucleotide sequence ID" value="NZ_BMGP01000001.1"/>
</dbReference>
<proteinExistence type="predicted"/>
<evidence type="ECO:0000313" key="1">
    <source>
        <dbReference type="EMBL" id="GGF10771.1"/>
    </source>
</evidence>
<name>A0A917AZB2_9MICO</name>
<sequence>MIIAIPTAWMPGRPEGALWYDVPLIGYVNTWITGPSRAYVVPHVAVALFG</sequence>
<evidence type="ECO:0000313" key="2">
    <source>
        <dbReference type="Proteomes" id="UP000598775"/>
    </source>
</evidence>
<accession>A0A917AZB2</accession>
<protein>
    <submittedName>
        <fullName evidence="1">Uncharacterized protein</fullName>
    </submittedName>
</protein>
<keyword evidence="2" id="KW-1185">Reference proteome</keyword>
<comment type="caution">
    <text evidence="1">The sequence shown here is derived from an EMBL/GenBank/DDBJ whole genome shotgun (WGS) entry which is preliminary data.</text>
</comment>
<dbReference type="Proteomes" id="UP000598775">
    <property type="component" value="Unassembled WGS sequence"/>
</dbReference>
<dbReference type="EMBL" id="BMGP01000001">
    <property type="protein sequence ID" value="GGF10771.1"/>
    <property type="molecule type" value="Genomic_DNA"/>
</dbReference>
<organism evidence="1 2">
    <name type="scientific">Subtercola lobariae</name>
    <dbReference type="NCBI Taxonomy" id="1588641"/>
    <lineage>
        <taxon>Bacteria</taxon>
        <taxon>Bacillati</taxon>
        <taxon>Actinomycetota</taxon>
        <taxon>Actinomycetes</taxon>
        <taxon>Micrococcales</taxon>
        <taxon>Microbacteriaceae</taxon>
        <taxon>Subtercola</taxon>
    </lineage>
</organism>
<reference evidence="1 2" key="1">
    <citation type="journal article" date="2014" name="Int. J. Syst. Evol. Microbiol.">
        <title>Complete genome sequence of Corynebacterium casei LMG S-19264T (=DSM 44701T), isolated from a smear-ripened cheese.</title>
        <authorList>
            <consortium name="US DOE Joint Genome Institute (JGI-PGF)"/>
            <person name="Walter F."/>
            <person name="Albersmeier A."/>
            <person name="Kalinowski J."/>
            <person name="Ruckert C."/>
        </authorList>
    </citation>
    <scope>NUCLEOTIDE SEQUENCE [LARGE SCALE GENOMIC DNA]</scope>
    <source>
        <strain evidence="1 2">CGMCC 1.12976</strain>
    </source>
</reference>
<dbReference type="AlphaFoldDB" id="A0A917AZB2"/>